<dbReference type="Proteomes" id="UP001594351">
    <property type="component" value="Unassembled WGS sequence"/>
</dbReference>
<keyword evidence="3" id="KW-0677">Repeat</keyword>
<dbReference type="InterPro" id="IPR041617">
    <property type="entry name" value="TPR_MalT"/>
</dbReference>
<gene>
    <name evidence="6" type="ORF">ACFL27_27840</name>
</gene>
<feature type="domain" description="MalT-like TPR region" evidence="5">
    <location>
        <begin position="577"/>
        <end position="765"/>
    </location>
</feature>
<dbReference type="SMART" id="SM00028">
    <property type="entry name" value="TPR"/>
    <property type="match status" value="8"/>
</dbReference>
<dbReference type="SUPFAM" id="SSF48452">
    <property type="entry name" value="TPR-like"/>
    <property type="match status" value="2"/>
</dbReference>
<protein>
    <submittedName>
        <fullName evidence="6">Tetratricopeptide repeat protein</fullName>
    </submittedName>
</protein>
<dbReference type="InterPro" id="IPR052386">
    <property type="entry name" value="GPSM"/>
</dbReference>
<keyword evidence="2" id="KW-0963">Cytoplasm</keyword>
<accession>A0ABV6Z6E4</accession>
<evidence type="ECO:0000259" key="5">
    <source>
        <dbReference type="Pfam" id="PF17874"/>
    </source>
</evidence>
<keyword evidence="4" id="KW-0802">TPR repeat</keyword>
<evidence type="ECO:0000313" key="7">
    <source>
        <dbReference type="Proteomes" id="UP001594351"/>
    </source>
</evidence>
<dbReference type="Pfam" id="PF17874">
    <property type="entry name" value="TPR_MalT"/>
    <property type="match status" value="1"/>
</dbReference>
<reference evidence="6 7" key="1">
    <citation type="submission" date="2024-09" db="EMBL/GenBank/DDBJ databases">
        <title>Laminarin stimulates single cell rates of sulfate reduction while oxygen inhibits transcriptomic activity in coastal marine sediment.</title>
        <authorList>
            <person name="Lindsay M."/>
            <person name="Orcutt B."/>
            <person name="Emerson D."/>
            <person name="Stepanauskas R."/>
            <person name="D'Angelo T."/>
        </authorList>
    </citation>
    <scope>NUCLEOTIDE SEQUENCE [LARGE SCALE GENOMIC DNA]</scope>
    <source>
        <strain evidence="6">SAG AM-311-K15</strain>
    </source>
</reference>
<dbReference type="Pfam" id="PF13424">
    <property type="entry name" value="TPR_12"/>
    <property type="match status" value="1"/>
</dbReference>
<dbReference type="Gene3D" id="1.25.40.10">
    <property type="entry name" value="Tetratricopeptide repeat domain"/>
    <property type="match status" value="2"/>
</dbReference>
<evidence type="ECO:0000256" key="2">
    <source>
        <dbReference type="ARBA" id="ARBA00022490"/>
    </source>
</evidence>
<evidence type="ECO:0000256" key="4">
    <source>
        <dbReference type="PROSITE-ProRule" id="PRU00339"/>
    </source>
</evidence>
<feature type="non-terminal residue" evidence="6">
    <location>
        <position position="1"/>
    </location>
</feature>
<feature type="repeat" description="TPR" evidence="4">
    <location>
        <begin position="568"/>
        <end position="601"/>
    </location>
</feature>
<comment type="caution">
    <text evidence="6">The sequence shown here is derived from an EMBL/GenBank/DDBJ whole genome shotgun (WGS) entry which is preliminary data.</text>
</comment>
<feature type="repeat" description="TPR" evidence="4">
    <location>
        <begin position="608"/>
        <end position="641"/>
    </location>
</feature>
<dbReference type="InterPro" id="IPR019734">
    <property type="entry name" value="TPR_rpt"/>
</dbReference>
<name>A0ABV6Z6E4_UNCC1</name>
<evidence type="ECO:0000256" key="1">
    <source>
        <dbReference type="ARBA" id="ARBA00004496"/>
    </source>
</evidence>
<dbReference type="PROSITE" id="PS50005">
    <property type="entry name" value="TPR"/>
    <property type="match status" value="4"/>
</dbReference>
<proteinExistence type="predicted"/>
<dbReference type="EMBL" id="JBHPBY010000681">
    <property type="protein sequence ID" value="MFC1854015.1"/>
    <property type="molecule type" value="Genomic_DNA"/>
</dbReference>
<dbReference type="PANTHER" id="PTHR45954">
    <property type="entry name" value="LD33695P"/>
    <property type="match status" value="1"/>
</dbReference>
<evidence type="ECO:0000256" key="3">
    <source>
        <dbReference type="ARBA" id="ARBA00022737"/>
    </source>
</evidence>
<sequence>KLCQLRRILFLKGNCYEVISKSYFPFLEIINEALLTIPEQLLSRYGAAFKLLLPHHKQLWKFKATLLDDPKLERGFLIHHITDFLLDFARAQENRVVLYLNNVQWADELSLETLKELLSKRKRSDLKKRLTIFCSSSDPNVPLCEPCYSQLIAKKLITELSLSPLSAAAGATYIEAVFGPKSLGPRLQAAVPAIIQMVNGNILFLQEFIKSLVVQGLITRLQTTWELNQALQSIEAPQTHEDCIRNQIRRIDLTVDEKICLQLLALLNRGVEIDDFRFILADRVDVSTQTLFSKLERQEILRSSFLEGKIVYYLSHPLIRKVIAAELENKTELHRYLAERLEKGYGHRQQDIVEELAYHFSQSDHKPKALHYLEKAGDKAKDEYANDKAIDYYDQLLAGLDNDEEKKIQILMKKCAILDLTGKWDTCKSVINTCLALAQEVSNDLLIARSKHFLGHICSCKGDYEQALLLFHEALAIFQELQEKKRIGRICGDMGNVYFNMGNYAEALNSYQTWLKTSKELGDKQGVSKVILNIGNIYMRTCHYDRAMRCFEKKIKLDREIGNIRGESNALRNTGILYKMLGNYDGAMECYRKTLDIATELGDKKARGASIANMGNVYLSLMEYHKAENCFRTLLEIAQDLGDKLSMANALGSLGTVSMELGKFELAMDYFNQVYEIAHKQGNKFTLCIAVGQKGQLFQRLKNYDNAEEYYNRSIDACRELHFKNFLLKVLHEKATLCFALKRLEEAQKCNDEAQALADEINYKELLFEIQLLTAKIQYYQTTDPLEKQRVVDHLKSLLPQIEDELQHAQLQDELYFMTTEKTFGQDALDKYKKLYARTQDVSVKERLQELQTALKQKTP</sequence>
<dbReference type="PANTHER" id="PTHR45954:SF1">
    <property type="entry name" value="LD33695P"/>
    <property type="match status" value="1"/>
</dbReference>
<dbReference type="InterPro" id="IPR011990">
    <property type="entry name" value="TPR-like_helical_dom_sf"/>
</dbReference>
<feature type="repeat" description="TPR" evidence="4">
    <location>
        <begin position="648"/>
        <end position="681"/>
    </location>
</feature>
<evidence type="ECO:0000313" key="6">
    <source>
        <dbReference type="EMBL" id="MFC1854015.1"/>
    </source>
</evidence>
<keyword evidence="7" id="KW-1185">Reference proteome</keyword>
<comment type="subcellular location">
    <subcellularLocation>
        <location evidence="1">Cytoplasm</location>
    </subcellularLocation>
</comment>
<feature type="repeat" description="TPR" evidence="4">
    <location>
        <begin position="528"/>
        <end position="561"/>
    </location>
</feature>
<organism evidence="6 7">
    <name type="scientific">candidate division CSSED10-310 bacterium</name>
    <dbReference type="NCBI Taxonomy" id="2855610"/>
    <lineage>
        <taxon>Bacteria</taxon>
        <taxon>Bacteria division CSSED10-310</taxon>
    </lineage>
</organism>
<dbReference type="Pfam" id="PF13181">
    <property type="entry name" value="TPR_8"/>
    <property type="match status" value="2"/>
</dbReference>